<gene>
    <name evidence="2" type="ORF">APLA_LOCUS12487</name>
    <name evidence="1" type="ORF">APLA_LOCUS4883</name>
</gene>
<evidence type="ECO:0000313" key="1">
    <source>
        <dbReference type="EMBL" id="CAB3231026.1"/>
    </source>
</evidence>
<keyword evidence="3" id="KW-1185">Reference proteome</keyword>
<reference evidence="3 4" key="1">
    <citation type="submission" date="2020-04" db="EMBL/GenBank/DDBJ databases">
        <authorList>
            <person name="Wallbank WR R."/>
            <person name="Pardo Diaz C."/>
            <person name="Kozak K."/>
            <person name="Martin S."/>
            <person name="Jiggins C."/>
            <person name="Moest M."/>
            <person name="Warren A I."/>
            <person name="Byers J.R.P. K."/>
            <person name="Montejo-Kovacevich G."/>
            <person name="Yen C E."/>
        </authorList>
    </citation>
    <scope>NUCLEOTIDE SEQUENCE [LARGE SCALE GENOMIC DNA]</scope>
</reference>
<sequence>MASETCRMYTAVARPACGGRAFRMRVACVRGFSLEKMIYIVCVAAGGKREAAGEAFSSRSSPLQIWASIIIDPARAAVGGRHFLPLILGRAGVPAAARHIY</sequence>
<protein>
    <submittedName>
        <fullName evidence="1">Uncharacterized protein</fullName>
    </submittedName>
</protein>
<evidence type="ECO:0000313" key="3">
    <source>
        <dbReference type="Proteomes" id="UP000494106"/>
    </source>
</evidence>
<name>A0A8S0ZH56_ARCPL</name>
<evidence type="ECO:0000313" key="4">
    <source>
        <dbReference type="Proteomes" id="UP000494256"/>
    </source>
</evidence>
<evidence type="ECO:0000313" key="2">
    <source>
        <dbReference type="EMBL" id="CAB3250035.1"/>
    </source>
</evidence>
<proteinExistence type="predicted"/>
<comment type="caution">
    <text evidence="1">The sequence shown here is derived from an EMBL/GenBank/DDBJ whole genome shotgun (WGS) entry which is preliminary data.</text>
</comment>
<dbReference type="OrthoDB" id="7478851at2759"/>
<dbReference type="AlphaFoldDB" id="A0A8S0ZH56"/>
<dbReference type="Proteomes" id="UP000494256">
    <property type="component" value="Unassembled WGS sequence"/>
</dbReference>
<organism evidence="1 4">
    <name type="scientific">Arctia plantaginis</name>
    <name type="common">Wood tiger moth</name>
    <name type="synonym">Phalaena plantaginis</name>
    <dbReference type="NCBI Taxonomy" id="874455"/>
    <lineage>
        <taxon>Eukaryota</taxon>
        <taxon>Metazoa</taxon>
        <taxon>Ecdysozoa</taxon>
        <taxon>Arthropoda</taxon>
        <taxon>Hexapoda</taxon>
        <taxon>Insecta</taxon>
        <taxon>Pterygota</taxon>
        <taxon>Neoptera</taxon>
        <taxon>Endopterygota</taxon>
        <taxon>Lepidoptera</taxon>
        <taxon>Glossata</taxon>
        <taxon>Ditrysia</taxon>
        <taxon>Noctuoidea</taxon>
        <taxon>Erebidae</taxon>
        <taxon>Arctiinae</taxon>
        <taxon>Arctia</taxon>
    </lineage>
</organism>
<dbReference type="EMBL" id="CADEBD010000288">
    <property type="protein sequence ID" value="CAB3231026.1"/>
    <property type="molecule type" value="Genomic_DNA"/>
</dbReference>
<dbReference type="EMBL" id="CADEBC010000540">
    <property type="protein sequence ID" value="CAB3250035.1"/>
    <property type="molecule type" value="Genomic_DNA"/>
</dbReference>
<accession>A0A8S0ZH56</accession>
<dbReference type="Proteomes" id="UP000494106">
    <property type="component" value="Unassembled WGS sequence"/>
</dbReference>